<dbReference type="GO" id="GO:0016491">
    <property type="term" value="F:oxidoreductase activity"/>
    <property type="evidence" value="ECO:0007669"/>
    <property type="project" value="UniProtKB-KW"/>
</dbReference>
<comment type="caution">
    <text evidence="4">The sequence shown here is derived from an EMBL/GenBank/DDBJ whole genome shotgun (WGS) entry which is preliminary data.</text>
</comment>
<reference evidence="4" key="1">
    <citation type="journal article" date="2021" name="mSystems">
        <title>Bacteria and Archaea Synergistically Convert Glycine Betaine to Biogenic Methane in the Formosa Cold Seep of the South China Sea.</title>
        <authorList>
            <person name="Li L."/>
            <person name="Zhang W."/>
            <person name="Zhang S."/>
            <person name="Song L."/>
            <person name="Sun Q."/>
            <person name="Zhang H."/>
            <person name="Xiang H."/>
            <person name="Dong X."/>
        </authorList>
    </citation>
    <scope>NUCLEOTIDE SEQUENCE</scope>
    <source>
        <strain evidence="4">ZWT</strain>
    </source>
</reference>
<sequence>MKSLYEKTLLGGIEVRNRFVRSATHESISLDGSVTPEIINLYKKLAQEEVGLIVTSGLEVTEEKVFTNSMRICDDSCIVPFKELTDAVHEAGGKIVSQLLHGGPIVFLKPDYEPVGPSAVQDRFSKIIPKVMTKEDIDTIVNRFGDAAYRSQLAGFDGVQIQGSAGFLLNKFLSPYYNRRSDEYGGSIENRSRILGEIREVIAQKCGDDYPVFIKLSIDDLMKDGVKGLEFSEGKEIAKHLAILGYDAIEACGGIVGETAPTADYNGGEPYLKDQFIELAKEIEAPLITIGGIRSERAAQELINSGNIEAVSFSRPFIADQDLVRRFKNGENTRCNTCFQCNGPKGIRCIQNA</sequence>
<dbReference type="RefSeq" id="WP_250860299.1">
    <property type="nucleotide sequence ID" value="NZ_JAGSOJ010000003.1"/>
</dbReference>
<keyword evidence="5" id="KW-1185">Reference proteome</keyword>
<keyword evidence="1" id="KW-0285">Flavoprotein</keyword>
<evidence type="ECO:0000313" key="4">
    <source>
        <dbReference type="EMBL" id="MCM1991191.1"/>
    </source>
</evidence>
<dbReference type="InterPro" id="IPR013785">
    <property type="entry name" value="Aldolase_TIM"/>
</dbReference>
<dbReference type="Proteomes" id="UP001056429">
    <property type="component" value="Unassembled WGS sequence"/>
</dbReference>
<reference evidence="4" key="2">
    <citation type="submission" date="2021-04" db="EMBL/GenBank/DDBJ databases">
        <authorList>
            <person name="Dong X."/>
        </authorList>
    </citation>
    <scope>NUCLEOTIDE SEQUENCE</scope>
    <source>
        <strain evidence="4">ZWT</strain>
    </source>
</reference>
<evidence type="ECO:0000256" key="2">
    <source>
        <dbReference type="ARBA" id="ARBA00023002"/>
    </source>
</evidence>
<dbReference type="PANTHER" id="PTHR43656">
    <property type="entry name" value="BINDING OXIDOREDUCTASE, PUTATIVE (AFU_ORTHOLOGUE AFUA_2G08260)-RELATED"/>
    <property type="match status" value="1"/>
</dbReference>
<dbReference type="AlphaFoldDB" id="A0A9J6P3F3"/>
<dbReference type="CDD" id="cd02803">
    <property type="entry name" value="OYE_like_FMN_family"/>
    <property type="match status" value="1"/>
</dbReference>
<dbReference type="InterPro" id="IPR051799">
    <property type="entry name" value="NADH_flavin_oxidoreductase"/>
</dbReference>
<protein>
    <submittedName>
        <fullName evidence="4">NADH:flavin oxidoreductase</fullName>
    </submittedName>
</protein>
<accession>A0A9J6P3F3</accession>
<evidence type="ECO:0000256" key="1">
    <source>
        <dbReference type="ARBA" id="ARBA00022630"/>
    </source>
</evidence>
<proteinExistence type="predicted"/>
<dbReference type="PANTHER" id="PTHR43656:SF2">
    <property type="entry name" value="BINDING OXIDOREDUCTASE, PUTATIVE (AFU_ORTHOLOGUE AFUA_2G08260)-RELATED"/>
    <property type="match status" value="1"/>
</dbReference>
<feature type="domain" description="NADH:flavin oxidoreductase/NADH oxidase N-terminal" evidence="3">
    <location>
        <begin position="10"/>
        <end position="332"/>
    </location>
</feature>
<dbReference type="InterPro" id="IPR001155">
    <property type="entry name" value="OxRdtase_FMN_N"/>
</dbReference>
<dbReference type="Pfam" id="PF00724">
    <property type="entry name" value="Oxidored_FMN"/>
    <property type="match status" value="1"/>
</dbReference>
<organism evidence="4 5">
    <name type="scientific">Oceanirhabdus seepicola</name>
    <dbReference type="NCBI Taxonomy" id="2828781"/>
    <lineage>
        <taxon>Bacteria</taxon>
        <taxon>Bacillati</taxon>
        <taxon>Bacillota</taxon>
        <taxon>Clostridia</taxon>
        <taxon>Eubacteriales</taxon>
        <taxon>Clostridiaceae</taxon>
        <taxon>Oceanirhabdus</taxon>
    </lineage>
</organism>
<dbReference type="Gene3D" id="3.20.20.70">
    <property type="entry name" value="Aldolase class I"/>
    <property type="match status" value="1"/>
</dbReference>
<name>A0A9J6P3F3_9CLOT</name>
<gene>
    <name evidence="4" type="ORF">KDK92_15765</name>
</gene>
<dbReference type="GO" id="GO:0010181">
    <property type="term" value="F:FMN binding"/>
    <property type="evidence" value="ECO:0007669"/>
    <property type="project" value="InterPro"/>
</dbReference>
<dbReference type="EMBL" id="JAGSOJ010000003">
    <property type="protein sequence ID" value="MCM1991191.1"/>
    <property type="molecule type" value="Genomic_DNA"/>
</dbReference>
<evidence type="ECO:0000259" key="3">
    <source>
        <dbReference type="Pfam" id="PF00724"/>
    </source>
</evidence>
<dbReference type="SUPFAM" id="SSF51395">
    <property type="entry name" value="FMN-linked oxidoreductases"/>
    <property type="match status" value="1"/>
</dbReference>
<keyword evidence="2" id="KW-0560">Oxidoreductase</keyword>
<evidence type="ECO:0000313" key="5">
    <source>
        <dbReference type="Proteomes" id="UP001056429"/>
    </source>
</evidence>